<dbReference type="AlphaFoldDB" id="A0A7G2C7N0"/>
<dbReference type="Pfam" id="PF12814">
    <property type="entry name" value="Mcp5_PH"/>
    <property type="match status" value="1"/>
</dbReference>
<evidence type="ECO:0000313" key="3">
    <source>
        <dbReference type="Proteomes" id="UP000515908"/>
    </source>
</evidence>
<accession>A0A7G2C7N0</accession>
<proteinExistence type="predicted"/>
<feature type="domain" description="Pleckstrin homology" evidence="1">
    <location>
        <begin position="95"/>
        <end position="203"/>
    </location>
</feature>
<dbReference type="GO" id="GO:0032065">
    <property type="term" value="P:maintenance of protein location in cell cortex"/>
    <property type="evidence" value="ECO:0007669"/>
    <property type="project" value="InterPro"/>
</dbReference>
<evidence type="ECO:0000313" key="2">
    <source>
        <dbReference type="EMBL" id="CAD2215830.1"/>
    </source>
</evidence>
<dbReference type="OrthoDB" id="243853at2759"/>
<dbReference type="GO" id="GO:0005938">
    <property type="term" value="C:cell cortex"/>
    <property type="evidence" value="ECO:0007669"/>
    <property type="project" value="InterPro"/>
</dbReference>
<dbReference type="EMBL" id="LR877149">
    <property type="protein sequence ID" value="CAD2215830.1"/>
    <property type="molecule type" value="Genomic_DNA"/>
</dbReference>
<dbReference type="Proteomes" id="UP000515908">
    <property type="component" value="Chromosome 05"/>
</dbReference>
<reference evidence="2 3" key="1">
    <citation type="submission" date="2020-08" db="EMBL/GenBank/DDBJ databases">
        <authorList>
            <person name="Newling K."/>
            <person name="Davey J."/>
            <person name="Forrester S."/>
        </authorList>
    </citation>
    <scope>NUCLEOTIDE SEQUENCE [LARGE SCALE GENOMIC DNA]</scope>
    <source>
        <strain evidence="3">Crithidia deanei Carvalho (ATCC PRA-265)</strain>
    </source>
</reference>
<dbReference type="VEuPathDB" id="TriTrypDB:ADEAN_000328800"/>
<keyword evidence="3" id="KW-1185">Reference proteome</keyword>
<organism evidence="2 3">
    <name type="scientific">Angomonas deanei</name>
    <dbReference type="NCBI Taxonomy" id="59799"/>
    <lineage>
        <taxon>Eukaryota</taxon>
        <taxon>Discoba</taxon>
        <taxon>Euglenozoa</taxon>
        <taxon>Kinetoplastea</taxon>
        <taxon>Metakinetoplastina</taxon>
        <taxon>Trypanosomatida</taxon>
        <taxon>Trypanosomatidae</taxon>
        <taxon>Strigomonadinae</taxon>
        <taxon>Angomonas</taxon>
    </lineage>
</organism>
<protein>
    <submittedName>
        <fullName evidence="2">Meiotic cell cortex C-terminal pleckstrin homology, putative</fullName>
    </submittedName>
</protein>
<sequence>MAPQPSPPSAPFMPQRYIAQGAYTQRNPFRVQNFEEFAANPIYAKPPGFHAYADCKMYNFESARATQGEFLLQRLADATNPMSAEERESTAKFLNSVVDKLQAGEWFFKWSGRKDKVYQRYFWVNLQRGTLMWSFSPDKVSFFNAEVKLLTVTQVVPDCIQDGSTNRTFYRIRVESPEKSVCMSTEIRGKFDVWYRALKDLTASNADSGVPGIWGRPSCSINFTAGGTMSRWASRYSPLQAVVDSANEELGGISVRPNCRVASSD</sequence>
<name>A0A7G2C7N0_9TRYP</name>
<dbReference type="InterPro" id="IPR024774">
    <property type="entry name" value="PH_dom-Mcp5-type"/>
</dbReference>
<evidence type="ECO:0000259" key="1">
    <source>
        <dbReference type="Pfam" id="PF12814"/>
    </source>
</evidence>
<gene>
    <name evidence="2" type="ORF">ADEAN_000328800</name>
</gene>
<dbReference type="GO" id="GO:0005543">
    <property type="term" value="F:phospholipid binding"/>
    <property type="evidence" value="ECO:0007669"/>
    <property type="project" value="InterPro"/>
</dbReference>